<reference evidence="7 8" key="1">
    <citation type="submission" date="2023-01" db="EMBL/GenBank/DDBJ databases">
        <title>Bacillus changyiensis sp. nov., isolated from a coastal deposit.</title>
        <authorList>
            <person name="Xiao G."/>
            <person name="Lai Q."/>
            <person name="Hu Z."/>
            <person name="Shao Z."/>
        </authorList>
    </citation>
    <scope>NUCLEOTIDE SEQUENCE [LARGE SCALE GENOMIC DNA]</scope>
    <source>
        <strain evidence="7 8">CLL-7-23</strain>
    </source>
</reference>
<comment type="subcellular location">
    <subcellularLocation>
        <location evidence="1">Membrane</location>
        <topology evidence="1">Multi-pass membrane protein</topology>
    </subcellularLocation>
</comment>
<dbReference type="EMBL" id="JAQKAB010000009">
    <property type="protein sequence ID" value="MDA7027680.1"/>
    <property type="molecule type" value="Genomic_DNA"/>
</dbReference>
<dbReference type="RefSeq" id="WP_172296587.1">
    <property type="nucleotide sequence ID" value="NZ_JAQKAB010000009.1"/>
</dbReference>
<feature type="transmembrane region" description="Helical" evidence="6">
    <location>
        <begin position="37"/>
        <end position="59"/>
    </location>
</feature>
<evidence type="ECO:0000313" key="7">
    <source>
        <dbReference type="EMBL" id="MDA7027680.1"/>
    </source>
</evidence>
<keyword evidence="4 6" id="KW-1133">Transmembrane helix</keyword>
<keyword evidence="5 6" id="KW-0472">Membrane</keyword>
<evidence type="ECO:0000256" key="3">
    <source>
        <dbReference type="ARBA" id="ARBA00022692"/>
    </source>
</evidence>
<evidence type="ECO:0000256" key="2">
    <source>
        <dbReference type="ARBA" id="ARBA00009773"/>
    </source>
</evidence>
<dbReference type="InterPro" id="IPR002549">
    <property type="entry name" value="AI-2E-like"/>
</dbReference>
<evidence type="ECO:0000256" key="1">
    <source>
        <dbReference type="ARBA" id="ARBA00004141"/>
    </source>
</evidence>
<accession>A0ABT4X5W1</accession>
<name>A0ABT4X5W1_9BACI</name>
<proteinExistence type="inferred from homology"/>
<organism evidence="7 8">
    <name type="scientific">Bacillus changyiensis</name>
    <dbReference type="NCBI Taxonomy" id="3004103"/>
    <lineage>
        <taxon>Bacteria</taxon>
        <taxon>Bacillati</taxon>
        <taxon>Bacillota</taxon>
        <taxon>Bacilli</taxon>
        <taxon>Bacillales</taxon>
        <taxon>Bacillaceae</taxon>
        <taxon>Bacillus</taxon>
    </lineage>
</organism>
<evidence type="ECO:0000256" key="6">
    <source>
        <dbReference type="SAM" id="Phobius"/>
    </source>
</evidence>
<evidence type="ECO:0000256" key="5">
    <source>
        <dbReference type="ARBA" id="ARBA00023136"/>
    </source>
</evidence>
<feature type="transmembrane region" description="Helical" evidence="6">
    <location>
        <begin position="71"/>
        <end position="90"/>
    </location>
</feature>
<dbReference type="Proteomes" id="UP001211894">
    <property type="component" value="Unassembled WGS sequence"/>
</dbReference>
<feature type="transmembrane region" description="Helical" evidence="6">
    <location>
        <begin position="301"/>
        <end position="320"/>
    </location>
</feature>
<feature type="transmembrane region" description="Helical" evidence="6">
    <location>
        <begin position="160"/>
        <end position="179"/>
    </location>
</feature>
<dbReference type="Pfam" id="PF01594">
    <property type="entry name" value="AI-2E_transport"/>
    <property type="match status" value="1"/>
</dbReference>
<feature type="transmembrane region" description="Helical" evidence="6">
    <location>
        <begin position="268"/>
        <end position="289"/>
    </location>
</feature>
<comment type="caution">
    <text evidence="7">The sequence shown here is derived from an EMBL/GenBank/DDBJ whole genome shotgun (WGS) entry which is preliminary data.</text>
</comment>
<feature type="transmembrane region" description="Helical" evidence="6">
    <location>
        <begin position="243"/>
        <end position="262"/>
    </location>
</feature>
<evidence type="ECO:0000313" key="8">
    <source>
        <dbReference type="Proteomes" id="UP001211894"/>
    </source>
</evidence>
<protein>
    <submittedName>
        <fullName evidence="7">AI-2E family transporter</fullName>
    </submittedName>
</protein>
<feature type="transmembrane region" description="Helical" evidence="6">
    <location>
        <begin position="326"/>
        <end position="348"/>
    </location>
</feature>
<feature type="transmembrane region" description="Helical" evidence="6">
    <location>
        <begin position="6"/>
        <end position="25"/>
    </location>
</feature>
<dbReference type="PANTHER" id="PTHR21716:SF15">
    <property type="entry name" value="TRANSPORT PROTEIN YRRI-RELATED"/>
    <property type="match status" value="1"/>
</dbReference>
<evidence type="ECO:0000256" key="4">
    <source>
        <dbReference type="ARBA" id="ARBA00022989"/>
    </source>
</evidence>
<sequence>MLQKPVQLLLWVAICLLVLLTVYVFMMLDLLWSPFWLIIKSIFIPLIISIFISYLLLPITEWLHGKGLPRTLSILIIYILFFGGVGWALYKGIPIIMKQLTDLSEGIPIFAASYERMLDGLHHHTDGWPDGMHNRVDKFVNQMEEFIANWVEHAIKSIRYVLDYLLIAIVIPFLVFYMVKDIETMKKAVWYLTPPSWRKKGGEFIRDVDDSLGDYIRGQLFVCMAIGLGASLSFWFFDIPYPLILGLIIGATNVIPYFGPVIGAIPAVMIAAALSTKLVLIVVITILILQFIEGNILGPFVVGKSLHMHPIVIMLGLIAGSELAGISGMILAVPVMAVLKVTVIHFLVARKKLNCVED</sequence>
<gene>
    <name evidence="7" type="ORF">PJ311_13920</name>
</gene>
<feature type="transmembrane region" description="Helical" evidence="6">
    <location>
        <begin position="216"/>
        <end position="236"/>
    </location>
</feature>
<dbReference type="PANTHER" id="PTHR21716">
    <property type="entry name" value="TRANSMEMBRANE PROTEIN"/>
    <property type="match status" value="1"/>
</dbReference>
<keyword evidence="8" id="KW-1185">Reference proteome</keyword>
<keyword evidence="3 6" id="KW-0812">Transmembrane</keyword>
<comment type="similarity">
    <text evidence="2">Belongs to the autoinducer-2 exporter (AI-2E) (TC 2.A.86) family.</text>
</comment>